<organism evidence="1 2">
    <name type="scientific">Desulfonema magnum</name>
    <dbReference type="NCBI Taxonomy" id="45655"/>
    <lineage>
        <taxon>Bacteria</taxon>
        <taxon>Pseudomonadati</taxon>
        <taxon>Thermodesulfobacteriota</taxon>
        <taxon>Desulfobacteria</taxon>
        <taxon>Desulfobacterales</taxon>
        <taxon>Desulfococcaceae</taxon>
        <taxon>Desulfonema</taxon>
    </lineage>
</organism>
<evidence type="ECO:0008006" key="3">
    <source>
        <dbReference type="Google" id="ProtNLM"/>
    </source>
</evidence>
<dbReference type="AlphaFoldDB" id="A0A975GSP3"/>
<reference evidence="1" key="1">
    <citation type="journal article" date="2021" name="Microb. Physiol.">
        <title>Proteogenomic Insights into the Physiology of Marine, Sulfate-Reducing, Filamentous Desulfonema limicola and Desulfonema magnum.</title>
        <authorList>
            <person name="Schnaars V."/>
            <person name="Wohlbrand L."/>
            <person name="Scheve S."/>
            <person name="Hinrichs C."/>
            <person name="Reinhardt R."/>
            <person name="Rabus R."/>
        </authorList>
    </citation>
    <scope>NUCLEOTIDE SEQUENCE</scope>
    <source>
        <strain evidence="1">4be13</strain>
    </source>
</reference>
<accession>A0A975GSP3</accession>
<evidence type="ECO:0000313" key="2">
    <source>
        <dbReference type="Proteomes" id="UP000663722"/>
    </source>
</evidence>
<dbReference type="KEGG" id="dmm:dnm_083520"/>
<sequence>MTSKTDNDKYPFCRVREDVPEKLETSAACPTHLTADNLQNKKDFIMKDQNVTAKSDSTPLPLVVAEKWEFRLNFHVVEGEHFYAIEDWIVGITGCDVRKAQLSWAKLQKQLLISNQQLSHTAPNGRVYQKDHTDDHGLYLIAQNLRVTKNRPALRAIKDYLAKAGVFADHLRTNKDGARDRLREELNAENPDKAMEEAVAGYRKQQRDDRWIDMRLKGVGHRLIFSSTLADTCKTRPDFAGATNAGYKELFDMVKAEIVKTLGLTKSQARKLRDHLSELALQGISLYESAASHKMRKLGRVLTRDEQVQIVRDCAVMITPGIHQLADYLGIDLLSGKNLIAE</sequence>
<keyword evidence="2" id="KW-1185">Reference proteome</keyword>
<proteinExistence type="predicted"/>
<protein>
    <recommendedName>
        <fullName evidence="3">Bro-N domain-containing protein</fullName>
    </recommendedName>
</protein>
<dbReference type="Proteomes" id="UP000663722">
    <property type="component" value="Chromosome"/>
</dbReference>
<evidence type="ECO:0000313" key="1">
    <source>
        <dbReference type="EMBL" id="QTA92276.1"/>
    </source>
</evidence>
<dbReference type="EMBL" id="CP061800">
    <property type="protein sequence ID" value="QTA92276.1"/>
    <property type="molecule type" value="Genomic_DNA"/>
</dbReference>
<name>A0A975GSP3_9BACT</name>
<gene>
    <name evidence="1" type="ORF">dnm_083520</name>
</gene>